<evidence type="ECO:0000259" key="6">
    <source>
        <dbReference type="PROSITE" id="PS50847"/>
    </source>
</evidence>
<dbReference type="Gene3D" id="2.60.40.10">
    <property type="entry name" value="Immunoglobulins"/>
    <property type="match status" value="1"/>
</dbReference>
<dbReference type="InterPro" id="IPR041033">
    <property type="entry name" value="SpaA_PFL_dom_1"/>
</dbReference>
<keyword evidence="3" id="KW-0732">Signal</keyword>
<dbReference type="EMBL" id="QSAT01000011">
    <property type="protein sequence ID" value="RGW75515.1"/>
    <property type="molecule type" value="Genomic_DNA"/>
</dbReference>
<keyword evidence="2" id="KW-0964">Secreted</keyword>
<feature type="transmembrane region" description="Helical" evidence="5">
    <location>
        <begin position="300"/>
        <end position="318"/>
    </location>
</feature>
<evidence type="ECO:0000256" key="4">
    <source>
        <dbReference type="ARBA" id="ARBA00023088"/>
    </source>
</evidence>
<keyword evidence="5" id="KW-1133">Transmembrane helix</keyword>
<dbReference type="Pfam" id="PF00746">
    <property type="entry name" value="Gram_pos_anchor"/>
    <property type="match status" value="1"/>
</dbReference>
<dbReference type="PROSITE" id="PS50847">
    <property type="entry name" value="GRAM_POS_ANCHORING"/>
    <property type="match status" value="1"/>
</dbReference>
<dbReference type="SUPFAM" id="SSF49478">
    <property type="entry name" value="Cna protein B-type domain"/>
    <property type="match status" value="1"/>
</dbReference>
<dbReference type="Gene3D" id="2.60.40.740">
    <property type="match status" value="1"/>
</dbReference>
<dbReference type="NCBIfam" id="TIGR04226">
    <property type="entry name" value="RrgB_K2N_iso_D2"/>
    <property type="match status" value="1"/>
</dbReference>
<dbReference type="InterPro" id="IPR019931">
    <property type="entry name" value="LPXTG_anchor"/>
</dbReference>
<keyword evidence="1" id="KW-0134">Cell wall</keyword>
<evidence type="ECO:0000256" key="2">
    <source>
        <dbReference type="ARBA" id="ARBA00022525"/>
    </source>
</evidence>
<evidence type="ECO:0000256" key="3">
    <source>
        <dbReference type="ARBA" id="ARBA00022729"/>
    </source>
</evidence>
<comment type="caution">
    <text evidence="7">The sequence shown here is derived from an EMBL/GenBank/DDBJ whole genome shotgun (WGS) entry which is preliminary data.</text>
</comment>
<dbReference type="InterPro" id="IPR013783">
    <property type="entry name" value="Ig-like_fold"/>
</dbReference>
<accession>A0A413CVP9</accession>
<evidence type="ECO:0000256" key="1">
    <source>
        <dbReference type="ARBA" id="ARBA00022512"/>
    </source>
</evidence>
<keyword evidence="5" id="KW-0812">Transmembrane</keyword>
<keyword evidence="5" id="KW-0472">Membrane</keyword>
<dbReference type="NCBIfam" id="TIGR01167">
    <property type="entry name" value="LPXTG_anchor"/>
    <property type="match status" value="1"/>
</dbReference>
<evidence type="ECO:0000256" key="5">
    <source>
        <dbReference type="SAM" id="Phobius"/>
    </source>
</evidence>
<dbReference type="Pfam" id="PF17802">
    <property type="entry name" value="SpaA"/>
    <property type="match status" value="1"/>
</dbReference>
<dbReference type="AlphaFoldDB" id="A0A413CVP9"/>
<evidence type="ECO:0000313" key="7">
    <source>
        <dbReference type="EMBL" id="RGW75515.1"/>
    </source>
</evidence>
<dbReference type="InterPro" id="IPR048052">
    <property type="entry name" value="FM1-like"/>
</dbReference>
<sequence>MWFGYYKFRSKNQRKNGVPTVKKIIVDSNHHEDTNSYASIGDKVQFKTVITAQPGAQNYVLHDTMDDSFTYNKDVEISYKGSKLTLGDEYTINYDDSCTFDIVFNENFLNTLSKDDEIVVTYSAILNGNAHIETGNTNKTHLTYGSNKNTTEKDTVTTTYQINVLKYTKSTDNPLGGATFSLYNAANEGTAYQLVKKQNTENYRLALSEEALTTTKITTTSTGKFSIQGLKPGDYWLEETEAPKGYNKLAKRIKVTINEYGSFLIDGKGNADNYNLPYNQVDVENKSGSLLPQTGGAGTTLIYLIGGALVLGSGFVLANKKRAKAK</sequence>
<organism evidence="7 8">
    <name type="scientific">Holdemanella biformis</name>
    <dbReference type="NCBI Taxonomy" id="1735"/>
    <lineage>
        <taxon>Bacteria</taxon>
        <taxon>Bacillati</taxon>
        <taxon>Bacillota</taxon>
        <taxon>Erysipelotrichia</taxon>
        <taxon>Erysipelotrichales</taxon>
        <taxon>Erysipelotrichaceae</taxon>
        <taxon>Holdemanella</taxon>
    </lineage>
</organism>
<dbReference type="RefSeq" id="WP_118357088.1">
    <property type="nucleotide sequence ID" value="NZ_QSAT01000011.1"/>
</dbReference>
<keyword evidence="4" id="KW-0572">Peptidoglycan-anchor</keyword>
<reference evidence="7 8" key="1">
    <citation type="submission" date="2018-08" db="EMBL/GenBank/DDBJ databases">
        <title>A genome reference for cultivated species of the human gut microbiota.</title>
        <authorList>
            <person name="Zou Y."/>
            <person name="Xue W."/>
            <person name="Luo G."/>
        </authorList>
    </citation>
    <scope>NUCLEOTIDE SEQUENCE [LARGE SCALE GENOMIC DNA]</scope>
    <source>
        <strain evidence="7 8">AF10-31</strain>
    </source>
</reference>
<gene>
    <name evidence="7" type="ORF">DWV56_04800</name>
</gene>
<dbReference type="Proteomes" id="UP000284651">
    <property type="component" value="Unassembled WGS sequence"/>
</dbReference>
<name>A0A413CVP9_9FIRM</name>
<evidence type="ECO:0000313" key="8">
    <source>
        <dbReference type="Proteomes" id="UP000284651"/>
    </source>
</evidence>
<protein>
    <submittedName>
        <fullName evidence="7">Isopeptide-forming domain-containing fimbrial protein</fullName>
    </submittedName>
</protein>
<dbReference type="NCBIfam" id="NF033902">
    <property type="entry name" value="iso_D2_wall_anc"/>
    <property type="match status" value="1"/>
</dbReference>
<feature type="domain" description="Gram-positive cocci surface proteins LPxTG" evidence="6">
    <location>
        <begin position="291"/>
        <end position="326"/>
    </location>
</feature>
<proteinExistence type="predicted"/>
<dbReference type="InterPro" id="IPR026466">
    <property type="entry name" value="Fim_isopep_form_D2_dom"/>
</dbReference>